<feature type="compositionally biased region" description="Polar residues" evidence="1">
    <location>
        <begin position="334"/>
        <end position="352"/>
    </location>
</feature>
<evidence type="ECO:0000313" key="3">
    <source>
        <dbReference type="EMBL" id="KAK6619854.1"/>
    </source>
</evidence>
<feature type="compositionally biased region" description="Basic and acidic residues" evidence="1">
    <location>
        <begin position="451"/>
        <end position="546"/>
    </location>
</feature>
<feature type="region of interest" description="Disordered" evidence="1">
    <location>
        <begin position="1021"/>
        <end position="1076"/>
    </location>
</feature>
<name>A0ABR1AHL8_POLSC</name>
<feature type="compositionally biased region" description="Acidic residues" evidence="1">
    <location>
        <begin position="226"/>
        <end position="240"/>
    </location>
</feature>
<feature type="region of interest" description="Disordered" evidence="1">
    <location>
        <begin position="923"/>
        <end position="942"/>
    </location>
</feature>
<feature type="compositionally biased region" description="Basic and acidic residues" evidence="1">
    <location>
        <begin position="563"/>
        <end position="597"/>
    </location>
</feature>
<dbReference type="SUPFAM" id="SSF57625">
    <property type="entry name" value="Invertebrate chitin-binding proteins"/>
    <property type="match status" value="1"/>
</dbReference>
<dbReference type="Pfam" id="PF01607">
    <property type="entry name" value="CBM_14"/>
    <property type="match status" value="1"/>
</dbReference>
<dbReference type="InterPro" id="IPR002557">
    <property type="entry name" value="Chitin-bd_dom"/>
</dbReference>
<dbReference type="Proteomes" id="UP001359485">
    <property type="component" value="Unassembled WGS sequence"/>
</dbReference>
<gene>
    <name evidence="3" type="ORF">RUM44_006253</name>
</gene>
<evidence type="ECO:0000259" key="2">
    <source>
        <dbReference type="PROSITE" id="PS50940"/>
    </source>
</evidence>
<feature type="compositionally biased region" description="Basic and acidic residues" evidence="1">
    <location>
        <begin position="923"/>
        <end position="940"/>
    </location>
</feature>
<evidence type="ECO:0000313" key="4">
    <source>
        <dbReference type="Proteomes" id="UP001359485"/>
    </source>
</evidence>
<dbReference type="Gene3D" id="2.170.140.10">
    <property type="entry name" value="Chitin binding domain"/>
    <property type="match status" value="1"/>
</dbReference>
<feature type="region of interest" description="Disordered" evidence="1">
    <location>
        <begin position="1307"/>
        <end position="1351"/>
    </location>
</feature>
<feature type="compositionally biased region" description="Basic residues" evidence="1">
    <location>
        <begin position="210"/>
        <end position="221"/>
    </location>
</feature>
<dbReference type="PANTHER" id="PTHR22933">
    <property type="entry name" value="FI18007P1-RELATED"/>
    <property type="match status" value="1"/>
</dbReference>
<feature type="region of interest" description="Disordered" evidence="1">
    <location>
        <begin position="1238"/>
        <end position="1260"/>
    </location>
</feature>
<feature type="compositionally biased region" description="Low complexity" evidence="1">
    <location>
        <begin position="1171"/>
        <end position="1185"/>
    </location>
</feature>
<feature type="region of interest" description="Disordered" evidence="1">
    <location>
        <begin position="196"/>
        <end position="754"/>
    </location>
</feature>
<dbReference type="InterPro" id="IPR052976">
    <property type="entry name" value="Scoloptoxin-like"/>
</dbReference>
<feature type="region of interest" description="Disordered" evidence="1">
    <location>
        <begin position="1169"/>
        <end position="1195"/>
    </location>
</feature>
<feature type="compositionally biased region" description="Basic and acidic residues" evidence="1">
    <location>
        <begin position="667"/>
        <end position="693"/>
    </location>
</feature>
<sequence length="1404" mass="162476">MAVCNHSNFKGFPVAGLFLLNSNTEGARATSLILGKIKPEPKIDVLPAPEEEIEEIAVGVNGTLANLNETASAGNVTKLTGIPQIDYIYDPNLPRELNGYNLTDYPFYNSVPEDIDFKCDGLHDGFYASVPHKCQVYHHCLFGTRYDFLCANYTAFDQKTFICHFASEVDCKNSPRYFNRNEALYKATTTTTAAPLSFWARRPSGESPGGRRRARPHRKKKPTYEYYDEPEDFSESDYYDEGSSRRKRPRPQSGRDSFDQTEGEDDAGDDEDKALSPSGPNKSVFDRPRVAPKIRRPVPVNERDKYDYSSDSRAIVKEPTVEKKRFEETETSKKQINNQYESSGSYSKNSETSDSERDKKRVYKQEDGYQGEREREKDRENEKKRDRDRDRERERERDREDRPYRDRRPHKKRRRPEDIEDEYYDYEDSRRYRPPSRNRPRYDDYDDYEYDERPYRRNRDQEYRVRQHDYDRDQFYRSRDYDYDRPRNRERLREDERPDRLRDEDRQVRNREVDDRPSRVRESDDRPVRNRDQDRNFDDRLTKSRNEQQSFRNSGKSGSQSGKNKESSDGRHEYSDENDRFRDGGAEEENLKVKETYDESLSTVPDEKEKDDRRYAHKGSEGQYKQEDGNKHIERGQERNKNQEKPPRYRDNLEKTFKSRGVPSRKVPVDDEPKKPETFIRTRPVEVTDRPKGNAEAAIESSKPNAGQRNRFSGQFLSTAPEDATTEEQNKPVPATRPAYITRPPDAVLPIQPFTRKPFVESNVQKSNGIKRPLQTRIPIVEEGHQTEALRNPAVSASGYEQYDDRSKVEENEEDKISYGTQAEKIQPEKNDNSGQLEETSVDLMPQKFRVPQEDPEFNGDTLAPRAPKIPQTIRRRRPFLPSRNGNANLPRGLQPVGEKAVHTPRGFASQNKKVEEIPTEIKMDSSGENNRDVKPDSRYKVPQTNTGVEFRAKLSTAIGVDQPKLTQYFQDVQSSSELELPPVDYSDNPQFPPSSTAVEADYYGNEEQKQEKMPVTQNFGFSYQDRQPPRQLDGPHGSVFPQEPHHSQRVAEEHKSSFHETQPHRNPEVPLAQDLSGTRNVPGYGPDTQQGYRQETNFNFRQTLRPTEYSRLNEAPVLPAHHSSQGTQHEVQENRHVESLFRSRHQVPRLIGHQTPVNHFMHKNPPVIFPSSSLSQSKPESSHPQLSPPSFYSENPKFKTTVKVPSQFPFQAMTGQTINYSMGLHLPTLQTNIRQAPQRQVESHHESLKFPGQNENLDESDEYDVSLNDALQPVSSLHPRNVATGIFYSNGLRNDQKMIGLRRRIHQGSNSGDDDGQQEYSNDGSRSREESQGHHQQQPSGDPETHLAQRGVQESRNVPIQGRRFVGHREAASNLQPKFILPPLYQQNRHINSPANYVAILTQ</sequence>
<accession>A0ABR1AHL8</accession>
<feature type="compositionally biased region" description="Low complexity" evidence="1">
    <location>
        <begin position="196"/>
        <end position="206"/>
    </location>
</feature>
<dbReference type="SMART" id="SM00494">
    <property type="entry name" value="ChtBD2"/>
    <property type="match status" value="1"/>
</dbReference>
<reference evidence="3 4" key="1">
    <citation type="submission" date="2023-09" db="EMBL/GenBank/DDBJ databases">
        <title>Genomes of two closely related lineages of the louse Polyplax serrata with different host specificities.</title>
        <authorList>
            <person name="Martinu J."/>
            <person name="Tarabai H."/>
            <person name="Stefka J."/>
            <person name="Hypsa V."/>
        </authorList>
    </citation>
    <scope>NUCLEOTIDE SEQUENCE [LARGE SCALE GENOMIC DNA]</scope>
    <source>
        <strain evidence="3">98ZLc_SE</strain>
    </source>
</reference>
<feature type="region of interest" description="Disordered" evidence="1">
    <location>
        <begin position="785"/>
        <end position="837"/>
    </location>
</feature>
<keyword evidence="4" id="KW-1185">Reference proteome</keyword>
<feature type="compositionally biased region" description="Basic and acidic residues" evidence="1">
    <location>
        <begin position="354"/>
        <end position="406"/>
    </location>
</feature>
<feature type="compositionally biased region" description="Basic and acidic residues" evidence="1">
    <location>
        <begin position="301"/>
        <end position="333"/>
    </location>
</feature>
<evidence type="ECO:0000256" key="1">
    <source>
        <dbReference type="SAM" id="MobiDB-lite"/>
    </source>
</evidence>
<dbReference type="EMBL" id="JAWJWF010000048">
    <property type="protein sequence ID" value="KAK6619854.1"/>
    <property type="molecule type" value="Genomic_DNA"/>
</dbReference>
<feature type="compositionally biased region" description="Basic and acidic residues" evidence="1">
    <location>
        <begin position="605"/>
        <end position="657"/>
    </location>
</feature>
<dbReference type="InterPro" id="IPR036508">
    <property type="entry name" value="Chitin-bd_dom_sf"/>
</dbReference>
<dbReference type="PROSITE" id="PS50940">
    <property type="entry name" value="CHIT_BIND_II"/>
    <property type="match status" value="1"/>
</dbReference>
<feature type="compositionally biased region" description="Acidic residues" evidence="1">
    <location>
        <begin position="259"/>
        <end position="272"/>
    </location>
</feature>
<feature type="compositionally biased region" description="Basic and acidic residues" evidence="1">
    <location>
        <begin position="1044"/>
        <end position="1068"/>
    </location>
</feature>
<organism evidence="3 4">
    <name type="scientific">Polyplax serrata</name>
    <name type="common">Common mouse louse</name>
    <dbReference type="NCBI Taxonomy" id="468196"/>
    <lineage>
        <taxon>Eukaryota</taxon>
        <taxon>Metazoa</taxon>
        <taxon>Ecdysozoa</taxon>
        <taxon>Arthropoda</taxon>
        <taxon>Hexapoda</taxon>
        <taxon>Insecta</taxon>
        <taxon>Pterygota</taxon>
        <taxon>Neoptera</taxon>
        <taxon>Paraneoptera</taxon>
        <taxon>Psocodea</taxon>
        <taxon>Troctomorpha</taxon>
        <taxon>Phthiraptera</taxon>
        <taxon>Anoplura</taxon>
        <taxon>Polyplacidae</taxon>
        <taxon>Polyplax</taxon>
    </lineage>
</organism>
<feature type="domain" description="Chitin-binding type-2" evidence="2">
    <location>
        <begin position="116"/>
        <end position="173"/>
    </location>
</feature>
<proteinExistence type="predicted"/>
<comment type="caution">
    <text evidence="3">The sequence shown here is derived from an EMBL/GenBank/DDBJ whole genome shotgun (WGS) entry which is preliminary data.</text>
</comment>
<dbReference type="PANTHER" id="PTHR22933:SF40">
    <property type="entry name" value="CUTICULAR PROTEIN ANALOGOUS TO PERITROPHINS 1-H"/>
    <property type="match status" value="1"/>
</dbReference>
<feature type="compositionally biased region" description="Polar residues" evidence="1">
    <location>
        <begin position="702"/>
        <end position="718"/>
    </location>
</feature>
<protein>
    <recommendedName>
        <fullName evidence="2">Chitin-binding type-2 domain-containing protein</fullName>
    </recommendedName>
</protein>